<protein>
    <submittedName>
        <fullName evidence="2">Uncharacterized protein</fullName>
    </submittedName>
</protein>
<proteinExistence type="predicted"/>
<sequence length="71" mass="8159">MVKFKSSVPCSTWHITWHSQGYQCLNCGQVGKHSWDIKHISSEPKCLECGEPTMLMYEGEPYCSKHIGGWR</sequence>
<gene>
    <name evidence="1" type="ORF">MM415A01477_0011</name>
    <name evidence="2" type="ORF">MM415B03612_0004</name>
</gene>
<reference evidence="2" key="1">
    <citation type="submission" date="2020-03" db="EMBL/GenBank/DDBJ databases">
        <title>The deep terrestrial virosphere.</title>
        <authorList>
            <person name="Holmfeldt K."/>
            <person name="Nilsson E."/>
            <person name="Simone D."/>
            <person name="Lopez-Fernandez M."/>
            <person name="Wu X."/>
            <person name="de Brujin I."/>
            <person name="Lundin D."/>
            <person name="Andersson A."/>
            <person name="Bertilsson S."/>
            <person name="Dopson M."/>
        </authorList>
    </citation>
    <scope>NUCLEOTIDE SEQUENCE</scope>
    <source>
        <strain evidence="1">MM415A01477</strain>
        <strain evidence="2">MM415B03612</strain>
    </source>
</reference>
<evidence type="ECO:0000313" key="2">
    <source>
        <dbReference type="EMBL" id="QJA90683.1"/>
    </source>
</evidence>
<name>A0A6M3L8D0_9ZZZZ</name>
<evidence type="ECO:0000313" key="1">
    <source>
        <dbReference type="EMBL" id="QJA76592.1"/>
    </source>
</evidence>
<dbReference type="AlphaFoldDB" id="A0A6M3L8D0"/>
<dbReference type="EMBL" id="MT142233">
    <property type="protein sequence ID" value="QJA76592.1"/>
    <property type="molecule type" value="Genomic_DNA"/>
</dbReference>
<organism evidence="2">
    <name type="scientific">viral metagenome</name>
    <dbReference type="NCBI Taxonomy" id="1070528"/>
    <lineage>
        <taxon>unclassified sequences</taxon>
        <taxon>metagenomes</taxon>
        <taxon>organismal metagenomes</taxon>
    </lineage>
</organism>
<dbReference type="EMBL" id="MT142930">
    <property type="protein sequence ID" value="QJA90683.1"/>
    <property type="molecule type" value="Genomic_DNA"/>
</dbReference>
<accession>A0A6M3L8D0</accession>